<protein>
    <submittedName>
        <fullName evidence="2">ABC transporter domain-containing protein</fullName>
    </submittedName>
</protein>
<reference evidence="2" key="1">
    <citation type="submission" date="2016-11" db="UniProtKB">
        <authorList>
            <consortium name="WormBaseParasite"/>
        </authorList>
    </citation>
    <scope>IDENTIFICATION</scope>
    <source>
        <strain evidence="2">KR3021</strain>
    </source>
</reference>
<evidence type="ECO:0000313" key="1">
    <source>
        <dbReference type="Proteomes" id="UP000095286"/>
    </source>
</evidence>
<evidence type="ECO:0000313" key="2">
    <source>
        <dbReference type="WBParaSite" id="RSKR_0000649700.1"/>
    </source>
</evidence>
<name>A0AC35U127_9BILA</name>
<dbReference type="WBParaSite" id="RSKR_0000649700.1">
    <property type="protein sequence ID" value="RSKR_0000649700.1"/>
    <property type="gene ID" value="RSKR_0000649700"/>
</dbReference>
<accession>A0AC35U127</accession>
<sequence>MIRIHFIIDWSSGRNIVFGRGLIGDYLFHFVQMVNSCHHCNFSSTASIIATLSGGQKSRVAFASLALEKPNYLILDEITNHLDTASVDALAVAINEFKGGVVLVSHDERLIELVCKELWVLQDKRIFTLEGGIEEYKKHVYSQLSL</sequence>
<proteinExistence type="predicted"/>
<dbReference type="Proteomes" id="UP000095286">
    <property type="component" value="Unplaced"/>
</dbReference>
<organism evidence="1 2">
    <name type="scientific">Rhabditophanes sp. KR3021</name>
    <dbReference type="NCBI Taxonomy" id="114890"/>
    <lineage>
        <taxon>Eukaryota</taxon>
        <taxon>Metazoa</taxon>
        <taxon>Ecdysozoa</taxon>
        <taxon>Nematoda</taxon>
        <taxon>Chromadorea</taxon>
        <taxon>Rhabditida</taxon>
        <taxon>Tylenchina</taxon>
        <taxon>Panagrolaimomorpha</taxon>
        <taxon>Strongyloidoidea</taxon>
        <taxon>Alloionematidae</taxon>
        <taxon>Rhabditophanes</taxon>
    </lineage>
</organism>